<dbReference type="Pfam" id="PF09785">
    <property type="entry name" value="Prp31_C"/>
    <property type="match status" value="1"/>
</dbReference>
<name>A0A7R8ZYR7_9CRUS</name>
<evidence type="ECO:0000256" key="1">
    <source>
        <dbReference type="ARBA" id="ARBA00004123"/>
    </source>
</evidence>
<dbReference type="AlphaFoldDB" id="A0A7R8ZYR7"/>
<keyword evidence="5" id="KW-0747">Spliceosome</keyword>
<keyword evidence="15" id="KW-1185">Reference proteome</keyword>
<keyword evidence="6" id="KW-0694">RNA-binding</keyword>
<gene>
    <name evidence="14" type="ORF">DSTB1V02_LOCUS1397</name>
</gene>
<keyword evidence="7" id="KW-0508">mRNA splicing</keyword>
<dbReference type="GO" id="GO:0000244">
    <property type="term" value="P:spliceosomal tri-snRNP complex assembly"/>
    <property type="evidence" value="ECO:0007669"/>
    <property type="project" value="InterPro"/>
</dbReference>
<evidence type="ECO:0000313" key="15">
    <source>
        <dbReference type="Proteomes" id="UP000677054"/>
    </source>
</evidence>
<evidence type="ECO:0000256" key="8">
    <source>
        <dbReference type="ARBA" id="ARBA00023242"/>
    </source>
</evidence>
<dbReference type="EMBL" id="LR899649">
    <property type="protein sequence ID" value="CAD7241408.1"/>
    <property type="molecule type" value="Genomic_DNA"/>
</dbReference>
<keyword evidence="9" id="KW-0687">Ribonucleoprotein</keyword>
<keyword evidence="8" id="KW-0539">Nucleus</keyword>
<evidence type="ECO:0000256" key="12">
    <source>
        <dbReference type="SAM" id="MobiDB-lite"/>
    </source>
</evidence>
<evidence type="ECO:0000256" key="10">
    <source>
        <dbReference type="ARBA" id="ARBA00030766"/>
    </source>
</evidence>
<dbReference type="FunFam" id="1.10.287.4070:FF:000003">
    <property type="entry name" value="U4/U6 small nuclear ribonucleoprotein PRP31"/>
    <property type="match status" value="1"/>
</dbReference>
<feature type="compositionally biased region" description="Acidic residues" evidence="12">
    <location>
        <begin position="7"/>
        <end position="22"/>
    </location>
</feature>
<feature type="compositionally biased region" description="Basic residues" evidence="12">
    <location>
        <begin position="364"/>
        <end position="373"/>
    </location>
</feature>
<comment type="subcellular location">
    <subcellularLocation>
        <location evidence="1">Nucleus</location>
    </subcellularLocation>
</comment>
<dbReference type="InterPro" id="IPR019175">
    <property type="entry name" value="Prp31_C"/>
</dbReference>
<evidence type="ECO:0000256" key="6">
    <source>
        <dbReference type="ARBA" id="ARBA00022884"/>
    </source>
</evidence>
<evidence type="ECO:0000256" key="11">
    <source>
        <dbReference type="ARBA" id="ARBA00045397"/>
    </source>
</evidence>
<evidence type="ECO:0000256" key="3">
    <source>
        <dbReference type="ARBA" id="ARBA00013538"/>
    </source>
</evidence>
<evidence type="ECO:0000259" key="13">
    <source>
        <dbReference type="PROSITE" id="PS51358"/>
    </source>
</evidence>
<reference evidence="14" key="1">
    <citation type="submission" date="2020-11" db="EMBL/GenBank/DDBJ databases">
        <authorList>
            <person name="Tran Van P."/>
        </authorList>
    </citation>
    <scope>NUCLEOTIDE SEQUENCE</scope>
</reference>
<dbReference type="InterPro" id="IPR012976">
    <property type="entry name" value="NOSIC"/>
</dbReference>
<feature type="region of interest" description="Disordered" evidence="12">
    <location>
        <begin position="1"/>
        <end position="27"/>
    </location>
</feature>
<dbReference type="OrthoDB" id="4771285at2759"/>
<dbReference type="PANTHER" id="PTHR13904">
    <property type="entry name" value="PRE-MRNA SPLICING FACTOR PRP31"/>
    <property type="match status" value="1"/>
</dbReference>
<evidence type="ECO:0000256" key="4">
    <source>
        <dbReference type="ARBA" id="ARBA00022664"/>
    </source>
</evidence>
<dbReference type="Pfam" id="PF01798">
    <property type="entry name" value="Nop"/>
    <property type="match status" value="1"/>
</dbReference>
<accession>A0A7R8ZYR7</accession>
<organism evidence="14">
    <name type="scientific">Darwinula stevensoni</name>
    <dbReference type="NCBI Taxonomy" id="69355"/>
    <lineage>
        <taxon>Eukaryota</taxon>
        <taxon>Metazoa</taxon>
        <taxon>Ecdysozoa</taxon>
        <taxon>Arthropoda</taxon>
        <taxon>Crustacea</taxon>
        <taxon>Oligostraca</taxon>
        <taxon>Ostracoda</taxon>
        <taxon>Podocopa</taxon>
        <taxon>Podocopida</taxon>
        <taxon>Darwinulocopina</taxon>
        <taxon>Darwinuloidea</taxon>
        <taxon>Darwinulidae</taxon>
        <taxon>Darwinula</taxon>
    </lineage>
</organism>
<evidence type="ECO:0000256" key="5">
    <source>
        <dbReference type="ARBA" id="ARBA00022728"/>
    </source>
</evidence>
<sequence length="505" mass="55750">MSLADELLADLEDDAGEDEENEDVKQEDVDMEAAITPAAALLGTKFHVDKDQKEDVKVKTVDQVAKLWGSDQLQMIMAAMEECMANQRTAEQQMGPVEADPEYQLIVEANNLAVEIDNEILVIHKFVRDKYSKRFPELESLVVAPLEYMMTVKELGNDLEAAKNNEALPQFLTQATIMVVTVTASTTQGEQLTEKELEAIRQACVMAIELNDCKLKIYEYVESRMTFIAPNLSAVLGAATAAKVMGVAGGLTNLAKMPACNMLLLGAQKKNLSGFSQVTMLPHTGFIYYCPLVQEMPPDLRRKTARLVACKSILAARVDASHESTDGMIGRMFHEQIEKKKDKWQEPPPVKAVKPLPAPIDAPRKKRGGRRVRKMKERYAMTELRKQANRVTFGAIEEDAYQEDLGLSLGQMKKSQGGRIRAAQVDEKTKVRISKTLQKTLQRSQAIFGGSTTVKKPVAGTASSVAFTPLQGLEIVNPQAAEKPGDESTAKYFSNTASFFKISNS</sequence>
<comment type="function">
    <text evidence="11">Involved in pre-mRNA splicing as component of the spliceosome. Required for the assembly of the U4/U5/U6 tri-snRNP complex, one of the building blocks of the spliceosome.</text>
</comment>
<dbReference type="InterPro" id="IPR036070">
    <property type="entry name" value="Nop_dom_sf"/>
</dbReference>
<proteinExistence type="inferred from homology"/>
<dbReference type="InterPro" id="IPR042239">
    <property type="entry name" value="Nop_C"/>
</dbReference>
<feature type="domain" description="Nop" evidence="13">
    <location>
        <begin position="228"/>
        <end position="346"/>
    </location>
</feature>
<dbReference type="Proteomes" id="UP000677054">
    <property type="component" value="Unassembled WGS sequence"/>
</dbReference>
<feature type="compositionally biased region" description="Pro residues" evidence="12">
    <location>
        <begin position="346"/>
        <end position="360"/>
    </location>
</feature>
<dbReference type="GO" id="GO:0005687">
    <property type="term" value="C:U4 snRNP"/>
    <property type="evidence" value="ECO:0007669"/>
    <property type="project" value="TreeGrafter"/>
</dbReference>
<dbReference type="GO" id="GO:0071011">
    <property type="term" value="C:precatalytic spliceosome"/>
    <property type="evidence" value="ECO:0007669"/>
    <property type="project" value="TreeGrafter"/>
</dbReference>
<dbReference type="FunFam" id="1.10.246.90:FF:000002">
    <property type="entry name" value="U4/U6 small nuclear ribonucleoprotein Prp31"/>
    <property type="match status" value="1"/>
</dbReference>
<dbReference type="PANTHER" id="PTHR13904:SF0">
    <property type="entry name" value="U4_U6 SMALL NUCLEAR RIBONUCLEOPROTEIN PRP31"/>
    <property type="match status" value="1"/>
</dbReference>
<dbReference type="GO" id="GO:0003723">
    <property type="term" value="F:RNA binding"/>
    <property type="evidence" value="ECO:0007669"/>
    <property type="project" value="UniProtKB-KW"/>
</dbReference>
<dbReference type="EMBL" id="CAJPEV010000132">
    <property type="protein sequence ID" value="CAG0881101.1"/>
    <property type="molecule type" value="Genomic_DNA"/>
</dbReference>
<comment type="similarity">
    <text evidence="2">Belongs to the PRP31 family.</text>
</comment>
<dbReference type="InterPro" id="IPR002687">
    <property type="entry name" value="Nop_dom"/>
</dbReference>
<dbReference type="Gene3D" id="1.10.246.90">
    <property type="entry name" value="Nop domain"/>
    <property type="match status" value="1"/>
</dbReference>
<evidence type="ECO:0000256" key="9">
    <source>
        <dbReference type="ARBA" id="ARBA00023274"/>
    </source>
</evidence>
<protein>
    <recommendedName>
        <fullName evidence="3">U4/U6 small nuclear ribonucleoprotein Prp31</fullName>
    </recommendedName>
    <alternativeName>
        <fullName evidence="10">Pre-mRNA-processing factor 31</fullName>
    </alternativeName>
</protein>
<evidence type="ECO:0000256" key="2">
    <source>
        <dbReference type="ARBA" id="ARBA00005572"/>
    </source>
</evidence>
<evidence type="ECO:0000313" key="14">
    <source>
        <dbReference type="EMBL" id="CAD7241408.1"/>
    </source>
</evidence>
<keyword evidence="4" id="KW-0507">mRNA processing</keyword>
<feature type="region of interest" description="Disordered" evidence="12">
    <location>
        <begin position="341"/>
        <end position="373"/>
    </location>
</feature>
<dbReference type="InterPro" id="IPR027105">
    <property type="entry name" value="Prp31"/>
</dbReference>
<dbReference type="PROSITE" id="PS51358">
    <property type="entry name" value="NOP"/>
    <property type="match status" value="1"/>
</dbReference>
<dbReference type="SUPFAM" id="SSF89124">
    <property type="entry name" value="Nop domain"/>
    <property type="match status" value="1"/>
</dbReference>
<dbReference type="GO" id="GO:0046540">
    <property type="term" value="C:U4/U6 x U5 tri-snRNP complex"/>
    <property type="evidence" value="ECO:0007669"/>
    <property type="project" value="InterPro"/>
</dbReference>
<dbReference type="SMART" id="SM00931">
    <property type="entry name" value="NOSIC"/>
    <property type="match status" value="1"/>
</dbReference>
<evidence type="ECO:0000256" key="7">
    <source>
        <dbReference type="ARBA" id="ARBA00023187"/>
    </source>
</evidence>
<dbReference type="Gene3D" id="1.10.287.4070">
    <property type="match status" value="1"/>
</dbReference>